<dbReference type="EMBL" id="CP017839">
    <property type="protein sequence ID" value="APA96003.1"/>
    <property type="molecule type" value="Genomic_DNA"/>
</dbReference>
<organism evidence="4 5">
    <name type="scientific">Nocardia seriolae</name>
    <dbReference type="NCBI Taxonomy" id="37332"/>
    <lineage>
        <taxon>Bacteria</taxon>
        <taxon>Bacillati</taxon>
        <taxon>Actinomycetota</taxon>
        <taxon>Actinomycetes</taxon>
        <taxon>Mycobacteriales</taxon>
        <taxon>Nocardiaceae</taxon>
        <taxon>Nocardia</taxon>
    </lineage>
</organism>
<dbReference type="InterPro" id="IPR029063">
    <property type="entry name" value="SAM-dependent_MTases_sf"/>
</dbReference>
<dbReference type="KEGG" id="nsr:NS506_01936"/>
<dbReference type="InterPro" id="IPR048647">
    <property type="entry name" value="RlmA_N"/>
</dbReference>
<evidence type="ECO:0000256" key="1">
    <source>
        <dbReference type="SAM" id="MobiDB-lite"/>
    </source>
</evidence>
<feature type="compositionally biased region" description="Basic and acidic residues" evidence="1">
    <location>
        <begin position="1"/>
        <end position="11"/>
    </location>
</feature>
<dbReference type="Gene3D" id="3.40.50.150">
    <property type="entry name" value="Vaccinia Virus protein VP39"/>
    <property type="match status" value="2"/>
</dbReference>
<keyword evidence="4" id="KW-0489">Methyltransferase</keyword>
<reference evidence="4 5" key="1">
    <citation type="submission" date="2016-10" db="EMBL/GenBank/DDBJ databases">
        <title>Genome sequence of Nocardia seriolae strain EM150506, isolated from Anguila japonica.</title>
        <authorList>
            <person name="Han H.-J."/>
        </authorList>
    </citation>
    <scope>NUCLEOTIDE SEQUENCE [LARGE SCALE GENOMIC DNA]</scope>
    <source>
        <strain evidence="4 5">EM150506</strain>
    </source>
</reference>
<evidence type="ECO:0000259" key="2">
    <source>
        <dbReference type="Pfam" id="PF13649"/>
    </source>
</evidence>
<dbReference type="GO" id="GO:0052911">
    <property type="term" value="F:23S rRNA (guanine(745)-N(1))-methyltransferase activity"/>
    <property type="evidence" value="ECO:0007669"/>
    <property type="project" value="UniProtKB-EC"/>
</dbReference>
<gene>
    <name evidence="4" type="ORF">NS506_01936</name>
</gene>
<feature type="region of interest" description="Disordered" evidence="1">
    <location>
        <begin position="1"/>
        <end position="30"/>
    </location>
</feature>
<feature type="domain" description="23S rRNA (guanine(745)-N(1))-methyltransferase N-terminal" evidence="3">
    <location>
        <begin position="44"/>
        <end position="88"/>
    </location>
</feature>
<dbReference type="AlphaFoldDB" id="A0ABC8AP67"/>
<feature type="domain" description="Methyltransferase" evidence="2">
    <location>
        <begin position="207"/>
        <end position="291"/>
    </location>
</feature>
<accession>A0ABC8AP67</accession>
<dbReference type="CDD" id="cd02440">
    <property type="entry name" value="AdoMet_MTases"/>
    <property type="match status" value="1"/>
</dbReference>
<protein>
    <submittedName>
        <fullName evidence="4">23S rRNA (Guanine(745)-N(1))-methyltransferase</fullName>
        <ecNumber evidence="4">2.1.1.187</ecNumber>
    </submittedName>
</protein>
<dbReference type="InterPro" id="IPR041698">
    <property type="entry name" value="Methyltransf_25"/>
</dbReference>
<evidence type="ECO:0000313" key="5">
    <source>
        <dbReference type="Proteomes" id="UP000180166"/>
    </source>
</evidence>
<name>A0ABC8AP67_9NOCA</name>
<dbReference type="Pfam" id="PF13649">
    <property type="entry name" value="Methyltransf_25"/>
    <property type="match status" value="1"/>
</dbReference>
<dbReference type="SUPFAM" id="SSF53335">
    <property type="entry name" value="S-adenosyl-L-methionine-dependent methyltransferases"/>
    <property type="match status" value="1"/>
</dbReference>
<sequence length="392" mass="39711">MPVSRRTEPVDRLTGASVDTETPPLGPAEPPPVDRLLACADLLACPQCGHLLAAPVADPAVGAPSARTLRCPHGHSFDLAKQGYVSLLTGASSKMTGDTPAMLDARAAFQSAGHFAPIAAALAAAVATHLPPADIATPIFGAESLPAATSTGSASRDDPAPAISAARRQGFRPGITTPGGSVAAASAARLATTLLGPGPGPVAGAAVLEIGAGTGYYLAAVLDAVDGARGIALDVSKAAARRAARAHGRAGAVLADAWRGLPIRDGGLDAVICVFAPRNADEVARVLREDGRFVVVTPTSRHLGELIGPLGMVSVDAAKQDRLADSLGERFELVGRESVEYTMALSHRDVANVVAMGPSAFHAAEQRAEGIAALPDPMAVTAAVSVATYRVR</sequence>
<evidence type="ECO:0000259" key="3">
    <source>
        <dbReference type="Pfam" id="PF21302"/>
    </source>
</evidence>
<proteinExistence type="predicted"/>
<evidence type="ECO:0000313" key="4">
    <source>
        <dbReference type="EMBL" id="APA96003.1"/>
    </source>
</evidence>
<dbReference type="EC" id="2.1.1.187" evidence="4"/>
<dbReference type="Proteomes" id="UP000180166">
    <property type="component" value="Chromosome"/>
</dbReference>
<keyword evidence="4" id="KW-0808">Transferase</keyword>
<dbReference type="Pfam" id="PF21302">
    <property type="entry name" value="Zn_ribbon_RlmA"/>
    <property type="match status" value="1"/>
</dbReference>